<dbReference type="Proteomes" id="UP000799118">
    <property type="component" value="Unassembled WGS sequence"/>
</dbReference>
<name>A0A6A4GFH0_9AGAR</name>
<sequence length="246" mass="28558">MSGPQDVYSFLLYAHQEVEHAKFIGNSIPNVDNFAVERSVRILHAIHSVLCTITGLLEVEITQDVRKDTLEIFRQIFFYLEQNELLDMENIIHRICLYIVYQPRIQASLEQTKKSWNMHKLRTEHNKSPVSIYQLSRTKAINRGYWYNDPGDNLEEISEDSYGQEDVGVLSPPMVELREDPHSREDREFSSVEEEREQGILINEDMEIQLAREVLQGLDVTRGDGNWGIDVYCQAVITMQANLNID</sequence>
<dbReference type="InterPro" id="IPR058913">
    <property type="entry name" value="Integrase_dom_put"/>
</dbReference>
<accession>A0A6A4GFH0</accession>
<dbReference type="Pfam" id="PF24764">
    <property type="entry name" value="rva_4"/>
    <property type="match status" value="1"/>
</dbReference>
<evidence type="ECO:0000313" key="2">
    <source>
        <dbReference type="EMBL" id="KAE9384254.1"/>
    </source>
</evidence>
<gene>
    <name evidence="2" type="ORF">BT96DRAFT_892551</name>
</gene>
<dbReference type="OrthoDB" id="2686689at2759"/>
<evidence type="ECO:0000313" key="3">
    <source>
        <dbReference type="Proteomes" id="UP000799118"/>
    </source>
</evidence>
<proteinExistence type="predicted"/>
<keyword evidence="3" id="KW-1185">Reference proteome</keyword>
<reference evidence="2" key="1">
    <citation type="journal article" date="2019" name="Environ. Microbiol.">
        <title>Fungal ecological strategies reflected in gene transcription - a case study of two litter decomposers.</title>
        <authorList>
            <person name="Barbi F."/>
            <person name="Kohler A."/>
            <person name="Barry K."/>
            <person name="Baskaran P."/>
            <person name="Daum C."/>
            <person name="Fauchery L."/>
            <person name="Ihrmark K."/>
            <person name="Kuo A."/>
            <person name="LaButti K."/>
            <person name="Lipzen A."/>
            <person name="Morin E."/>
            <person name="Grigoriev I.V."/>
            <person name="Henrissat B."/>
            <person name="Lindahl B."/>
            <person name="Martin F."/>
        </authorList>
    </citation>
    <scope>NUCLEOTIDE SEQUENCE</scope>
    <source>
        <strain evidence="2">JB14</strain>
    </source>
</reference>
<feature type="domain" description="Integrase core" evidence="1">
    <location>
        <begin position="63"/>
        <end position="136"/>
    </location>
</feature>
<dbReference type="AlphaFoldDB" id="A0A6A4GFH0"/>
<organism evidence="2 3">
    <name type="scientific">Gymnopus androsaceus JB14</name>
    <dbReference type="NCBI Taxonomy" id="1447944"/>
    <lineage>
        <taxon>Eukaryota</taxon>
        <taxon>Fungi</taxon>
        <taxon>Dikarya</taxon>
        <taxon>Basidiomycota</taxon>
        <taxon>Agaricomycotina</taxon>
        <taxon>Agaricomycetes</taxon>
        <taxon>Agaricomycetidae</taxon>
        <taxon>Agaricales</taxon>
        <taxon>Marasmiineae</taxon>
        <taxon>Omphalotaceae</taxon>
        <taxon>Gymnopus</taxon>
    </lineage>
</organism>
<evidence type="ECO:0000259" key="1">
    <source>
        <dbReference type="Pfam" id="PF24764"/>
    </source>
</evidence>
<dbReference type="EMBL" id="ML770184">
    <property type="protein sequence ID" value="KAE9384254.1"/>
    <property type="molecule type" value="Genomic_DNA"/>
</dbReference>
<protein>
    <recommendedName>
        <fullName evidence="1">Integrase core domain-containing protein</fullName>
    </recommendedName>
</protein>